<dbReference type="PIRSF" id="PIRSF028777">
    <property type="entry name" value="UCP028777"/>
    <property type="match status" value="1"/>
</dbReference>
<evidence type="ECO:0000313" key="4">
    <source>
        <dbReference type="Proteomes" id="UP000184164"/>
    </source>
</evidence>
<dbReference type="EMBL" id="FQUM01000003">
    <property type="protein sequence ID" value="SHE92914.1"/>
    <property type="molecule type" value="Genomic_DNA"/>
</dbReference>
<accession>A0A1M4XH76</accession>
<feature type="domain" description="Inner membrane component" evidence="2">
    <location>
        <begin position="4"/>
        <end position="54"/>
    </location>
</feature>
<feature type="transmembrane region" description="Helical" evidence="1">
    <location>
        <begin position="30"/>
        <end position="52"/>
    </location>
</feature>
<name>A0A1M4XH76_9BACT</name>
<dbReference type="InterPro" id="IPR005185">
    <property type="entry name" value="YccF"/>
</dbReference>
<reference evidence="3 4" key="1">
    <citation type="submission" date="2016-11" db="EMBL/GenBank/DDBJ databases">
        <authorList>
            <person name="Jaros S."/>
            <person name="Januszkiewicz K."/>
            <person name="Wedrychowicz H."/>
        </authorList>
    </citation>
    <scope>NUCLEOTIDE SEQUENCE [LARGE SCALE GENOMIC DNA]</scope>
    <source>
        <strain evidence="3 4">DSM 26910</strain>
    </source>
</reference>
<dbReference type="Pfam" id="PF03733">
    <property type="entry name" value="YccF"/>
    <property type="match status" value="2"/>
</dbReference>
<keyword evidence="1" id="KW-0472">Membrane</keyword>
<dbReference type="STRING" id="1484053.SAMN05444274_1035"/>
<feature type="transmembrane region" description="Helical" evidence="1">
    <location>
        <begin position="6"/>
        <end position="23"/>
    </location>
</feature>
<dbReference type="AlphaFoldDB" id="A0A1M4XH76"/>
<keyword evidence="1" id="KW-1133">Transmembrane helix</keyword>
<evidence type="ECO:0000256" key="1">
    <source>
        <dbReference type="SAM" id="Phobius"/>
    </source>
</evidence>
<dbReference type="GO" id="GO:0005886">
    <property type="term" value="C:plasma membrane"/>
    <property type="evidence" value="ECO:0007669"/>
    <property type="project" value="TreeGrafter"/>
</dbReference>
<feature type="transmembrane region" description="Helical" evidence="1">
    <location>
        <begin position="72"/>
        <end position="100"/>
    </location>
</feature>
<evidence type="ECO:0000259" key="2">
    <source>
        <dbReference type="Pfam" id="PF03733"/>
    </source>
</evidence>
<organism evidence="3 4">
    <name type="scientific">Mariniphaga anaerophila</name>
    <dbReference type="NCBI Taxonomy" id="1484053"/>
    <lineage>
        <taxon>Bacteria</taxon>
        <taxon>Pseudomonadati</taxon>
        <taxon>Bacteroidota</taxon>
        <taxon>Bacteroidia</taxon>
        <taxon>Marinilabiliales</taxon>
        <taxon>Prolixibacteraceae</taxon>
        <taxon>Mariniphaga</taxon>
    </lineage>
</organism>
<dbReference type="PANTHER" id="PTHR42903">
    <property type="entry name" value="INNER MEMBRANE PROTEIN YCCF"/>
    <property type="match status" value="1"/>
</dbReference>
<gene>
    <name evidence="3" type="ORF">SAMN05444274_1035</name>
</gene>
<dbReference type="InterPro" id="IPR031308">
    <property type="entry name" value="UCP028777"/>
</dbReference>
<protein>
    <submittedName>
        <fullName evidence="3">Uncharacterized membrane protein YccF, DUF307 family</fullName>
    </submittedName>
</protein>
<dbReference type="Proteomes" id="UP000184164">
    <property type="component" value="Unassembled WGS sequence"/>
</dbReference>
<feature type="domain" description="Inner membrane component" evidence="2">
    <location>
        <begin position="69"/>
        <end position="119"/>
    </location>
</feature>
<keyword evidence="4" id="KW-1185">Reference proteome</keyword>
<keyword evidence="1" id="KW-0812">Transmembrane</keyword>
<sequence>MKLLGNIIWLIFGGFAIFLEYVLAGLALCITIVGIPFGIQSIKLGILALWPFGKKIEYMDYAPGCLSTVMNILWLIIGGIWIALTHLFFGVLLFITIIGIPWGKQHFKMVSLAFTPFGRRIV</sequence>
<dbReference type="PANTHER" id="PTHR42903:SF1">
    <property type="entry name" value="INNER MEMBRANE PROTEIN YCCF"/>
    <property type="match status" value="1"/>
</dbReference>
<dbReference type="RefSeq" id="WP_072999938.1">
    <property type="nucleotide sequence ID" value="NZ_FQUM01000003.1"/>
</dbReference>
<dbReference type="OrthoDB" id="9790567at2"/>
<dbReference type="InterPro" id="IPR052937">
    <property type="entry name" value="Inner_membrane_protein"/>
</dbReference>
<evidence type="ECO:0000313" key="3">
    <source>
        <dbReference type="EMBL" id="SHE92914.1"/>
    </source>
</evidence>
<proteinExistence type="predicted"/>
<dbReference type="NCBIfam" id="NF008740">
    <property type="entry name" value="PRK11770.1-2"/>
    <property type="match status" value="1"/>
</dbReference>